<comment type="caution">
    <text evidence="11">The sequence shown here is derived from an EMBL/GenBank/DDBJ whole genome shotgun (WGS) entry which is preliminary data.</text>
</comment>
<dbReference type="PROSITE" id="PS50111">
    <property type="entry name" value="CHEMOTAXIS_TRANSDUC_2"/>
    <property type="match status" value="1"/>
</dbReference>
<keyword evidence="4 8" id="KW-0472">Membrane</keyword>
<evidence type="ECO:0000313" key="12">
    <source>
        <dbReference type="Proteomes" id="UP000242133"/>
    </source>
</evidence>
<dbReference type="InterPro" id="IPR003660">
    <property type="entry name" value="HAMP_dom"/>
</dbReference>
<evidence type="ECO:0000256" key="6">
    <source>
        <dbReference type="ARBA" id="ARBA00029447"/>
    </source>
</evidence>
<organism evidence="11 12">
    <name type="scientific">Marinobacterium halophilum</name>
    <dbReference type="NCBI Taxonomy" id="267374"/>
    <lineage>
        <taxon>Bacteria</taxon>
        <taxon>Pseudomonadati</taxon>
        <taxon>Pseudomonadota</taxon>
        <taxon>Gammaproteobacteria</taxon>
        <taxon>Oceanospirillales</taxon>
        <taxon>Oceanospirillaceae</taxon>
        <taxon>Marinobacterium</taxon>
    </lineage>
</organism>
<keyword evidence="12" id="KW-1185">Reference proteome</keyword>
<proteinExistence type="inferred from homology"/>
<protein>
    <submittedName>
        <fullName evidence="11">Methyl-accepting chemotaxis sensory transducer</fullName>
    </submittedName>
</protein>
<keyword evidence="2 8" id="KW-0812">Transmembrane</keyword>
<dbReference type="CDD" id="cd06225">
    <property type="entry name" value="HAMP"/>
    <property type="match status" value="1"/>
</dbReference>
<dbReference type="OrthoDB" id="2489132at2"/>
<dbReference type="InterPro" id="IPR004090">
    <property type="entry name" value="Chemotax_Me-accpt_rcpt"/>
</dbReference>
<dbReference type="GO" id="GO:0004888">
    <property type="term" value="F:transmembrane signaling receptor activity"/>
    <property type="evidence" value="ECO:0007669"/>
    <property type="project" value="InterPro"/>
</dbReference>
<keyword evidence="3 8" id="KW-1133">Transmembrane helix</keyword>
<dbReference type="Pfam" id="PF12729">
    <property type="entry name" value="4HB_MCP_1"/>
    <property type="match status" value="1"/>
</dbReference>
<dbReference type="GO" id="GO:0006935">
    <property type="term" value="P:chemotaxis"/>
    <property type="evidence" value="ECO:0007669"/>
    <property type="project" value="InterPro"/>
</dbReference>
<feature type="domain" description="HAMP" evidence="10">
    <location>
        <begin position="212"/>
        <end position="265"/>
    </location>
</feature>
<dbReference type="GO" id="GO:0007165">
    <property type="term" value="P:signal transduction"/>
    <property type="evidence" value="ECO:0007669"/>
    <property type="project" value="UniProtKB-KW"/>
</dbReference>
<dbReference type="SUPFAM" id="SSF58104">
    <property type="entry name" value="Methyl-accepting chemotaxis protein (MCP) signaling domain"/>
    <property type="match status" value="1"/>
</dbReference>
<evidence type="ECO:0000256" key="1">
    <source>
        <dbReference type="ARBA" id="ARBA00004141"/>
    </source>
</evidence>
<evidence type="ECO:0000259" key="9">
    <source>
        <dbReference type="PROSITE" id="PS50111"/>
    </source>
</evidence>
<evidence type="ECO:0000256" key="8">
    <source>
        <dbReference type="SAM" id="Phobius"/>
    </source>
</evidence>
<accession>A0A2P8ESY3</accession>
<feature type="transmembrane region" description="Helical" evidence="8">
    <location>
        <begin position="12"/>
        <end position="31"/>
    </location>
</feature>
<evidence type="ECO:0000256" key="7">
    <source>
        <dbReference type="PROSITE-ProRule" id="PRU00284"/>
    </source>
</evidence>
<comment type="subcellular location">
    <subcellularLocation>
        <location evidence="1">Membrane</location>
        <topology evidence="1">Multi-pass membrane protein</topology>
    </subcellularLocation>
</comment>
<dbReference type="SMART" id="SM00304">
    <property type="entry name" value="HAMP"/>
    <property type="match status" value="2"/>
</dbReference>
<dbReference type="Proteomes" id="UP000242133">
    <property type="component" value="Unassembled WGS sequence"/>
</dbReference>
<dbReference type="PANTHER" id="PTHR32089">
    <property type="entry name" value="METHYL-ACCEPTING CHEMOTAXIS PROTEIN MCPB"/>
    <property type="match status" value="1"/>
</dbReference>
<evidence type="ECO:0000256" key="2">
    <source>
        <dbReference type="ARBA" id="ARBA00022692"/>
    </source>
</evidence>
<evidence type="ECO:0000256" key="3">
    <source>
        <dbReference type="ARBA" id="ARBA00022989"/>
    </source>
</evidence>
<dbReference type="InterPro" id="IPR004089">
    <property type="entry name" value="MCPsignal_dom"/>
</dbReference>
<name>A0A2P8ESY3_9GAMM</name>
<evidence type="ECO:0000313" key="11">
    <source>
        <dbReference type="EMBL" id="PSL12562.1"/>
    </source>
</evidence>
<sequence length="542" mass="58756">MLANISIRTKLIIAAILPIIGLLVIVMTSLAELKQANLNVDSLYSDRIVPLEQLKNVADLYAVNVIDTVNKVDNGLISAEDAYRNVLQAEREVATYWRAYRNTDLTLKEQQIVEKVEQLFRPADAAINQLEMKLQGMRGISRGQLTDFNGSLYAVIDPVSEQVANLVTLQLTEADRMRQQMQMKYIQQQRLQIGLAVLVVALLALIGWYNYRSIRQPLEHLQGIMDQVANSSDLRVRAEVSGDNELGQMAASFNHMLVQVQDLVGRIVSATSQLAAAAEEMSSISSHSSQTINAQRAEVEQVAAAMNEMVSTVQEVASSAEHADQEARVTLDESQAGDQVVARASASTAELVQQVARVAEQIAVVEQDSDSIGTVVDVIRSIAEQTNLLALNAAIEAARAGDQGRGFAVVADEVRSLAQRTQQSTAQIQTVIERLQQGTRNAVEAMNVSQERAALTGEQAGEAGDVLRRISSAVGRITDLNAQIASASEEQSSVAEEINRSLVAISDSAQESSAGASQTESASHELSRLAVELQDVAARFRV</sequence>
<keyword evidence="5 7" id="KW-0807">Transducer</keyword>
<dbReference type="CDD" id="cd11386">
    <property type="entry name" value="MCP_signal"/>
    <property type="match status" value="1"/>
</dbReference>
<evidence type="ECO:0000256" key="4">
    <source>
        <dbReference type="ARBA" id="ARBA00023136"/>
    </source>
</evidence>
<evidence type="ECO:0000256" key="5">
    <source>
        <dbReference type="ARBA" id="ARBA00023224"/>
    </source>
</evidence>
<feature type="transmembrane region" description="Helical" evidence="8">
    <location>
        <begin position="191"/>
        <end position="211"/>
    </location>
</feature>
<dbReference type="PANTHER" id="PTHR32089:SF119">
    <property type="entry name" value="METHYL-ACCEPTING CHEMOTAXIS PROTEIN CTPL"/>
    <property type="match status" value="1"/>
</dbReference>
<dbReference type="Gene3D" id="1.10.287.950">
    <property type="entry name" value="Methyl-accepting chemotaxis protein"/>
    <property type="match status" value="1"/>
</dbReference>
<dbReference type="RefSeq" id="WP_106592456.1">
    <property type="nucleotide sequence ID" value="NZ_PYGI01000017.1"/>
</dbReference>
<dbReference type="Pfam" id="PF00672">
    <property type="entry name" value="HAMP"/>
    <property type="match status" value="1"/>
</dbReference>
<dbReference type="SMART" id="SM00283">
    <property type="entry name" value="MA"/>
    <property type="match status" value="1"/>
</dbReference>
<dbReference type="GO" id="GO:0016020">
    <property type="term" value="C:membrane"/>
    <property type="evidence" value="ECO:0007669"/>
    <property type="project" value="UniProtKB-SubCell"/>
</dbReference>
<reference evidence="11 12" key="1">
    <citation type="submission" date="2018-03" db="EMBL/GenBank/DDBJ databases">
        <title>Genomic Encyclopedia of Archaeal and Bacterial Type Strains, Phase II (KMG-II): from individual species to whole genera.</title>
        <authorList>
            <person name="Goeker M."/>
        </authorList>
    </citation>
    <scope>NUCLEOTIDE SEQUENCE [LARGE SCALE GENOMIC DNA]</scope>
    <source>
        <strain evidence="11 12">DSM 17586</strain>
    </source>
</reference>
<gene>
    <name evidence="11" type="ORF">CLV44_11791</name>
</gene>
<comment type="similarity">
    <text evidence="6">Belongs to the methyl-accepting chemotaxis (MCP) protein family.</text>
</comment>
<dbReference type="PROSITE" id="PS50885">
    <property type="entry name" value="HAMP"/>
    <property type="match status" value="1"/>
</dbReference>
<dbReference type="FunFam" id="1.10.287.950:FF:000001">
    <property type="entry name" value="Methyl-accepting chemotaxis sensory transducer"/>
    <property type="match status" value="1"/>
</dbReference>
<dbReference type="PRINTS" id="PR00260">
    <property type="entry name" value="CHEMTRNSDUCR"/>
</dbReference>
<dbReference type="InterPro" id="IPR024478">
    <property type="entry name" value="HlyB_4HB_MCP"/>
</dbReference>
<dbReference type="Pfam" id="PF00015">
    <property type="entry name" value="MCPsignal"/>
    <property type="match status" value="1"/>
</dbReference>
<feature type="domain" description="Methyl-accepting transducer" evidence="9">
    <location>
        <begin position="270"/>
        <end position="506"/>
    </location>
</feature>
<dbReference type="EMBL" id="PYGI01000017">
    <property type="protein sequence ID" value="PSL12562.1"/>
    <property type="molecule type" value="Genomic_DNA"/>
</dbReference>
<evidence type="ECO:0000259" key="10">
    <source>
        <dbReference type="PROSITE" id="PS50885"/>
    </source>
</evidence>
<dbReference type="AlphaFoldDB" id="A0A2P8ESY3"/>